<comment type="pathway">
    <text evidence="1">Lipid metabolism.</text>
</comment>
<dbReference type="RefSeq" id="WP_014780011.1">
    <property type="nucleotide sequence ID" value="NC_018012.1"/>
</dbReference>
<dbReference type="KEGG" id="tvi:Thivi_3776"/>
<dbReference type="AlphaFoldDB" id="I3YF52"/>
<evidence type="ECO:0000256" key="4">
    <source>
        <dbReference type="ARBA" id="ARBA00023098"/>
    </source>
</evidence>
<evidence type="ECO:0000256" key="2">
    <source>
        <dbReference type="ARBA" id="ARBA00022516"/>
    </source>
</evidence>
<dbReference type="eggNOG" id="COG0204">
    <property type="taxonomic scope" value="Bacteria"/>
</dbReference>
<reference evidence="8 9" key="1">
    <citation type="submission" date="2012-06" db="EMBL/GenBank/DDBJ databases">
        <title>Complete sequence of Thiocystis violascens DSM 198.</title>
        <authorList>
            <consortium name="US DOE Joint Genome Institute"/>
            <person name="Lucas S."/>
            <person name="Han J."/>
            <person name="Lapidus A."/>
            <person name="Cheng J.-F."/>
            <person name="Goodwin L."/>
            <person name="Pitluck S."/>
            <person name="Peters L."/>
            <person name="Ovchinnikova G."/>
            <person name="Teshima H."/>
            <person name="Detter J.C."/>
            <person name="Han C."/>
            <person name="Tapia R."/>
            <person name="Land M."/>
            <person name="Hauser L."/>
            <person name="Kyrpides N."/>
            <person name="Ivanova N."/>
            <person name="Pagani I."/>
            <person name="Vogl K."/>
            <person name="Liu Z."/>
            <person name="Frigaard N.-U."/>
            <person name="Bryant D."/>
            <person name="Woyke T."/>
        </authorList>
    </citation>
    <scope>NUCLEOTIDE SEQUENCE [LARGE SCALE GENOMIC DNA]</scope>
    <source>
        <strain evidence="9">ATCC 17096 / DSM 198 / 6111</strain>
    </source>
</reference>
<feature type="compositionally biased region" description="Polar residues" evidence="6">
    <location>
        <begin position="266"/>
        <end position="278"/>
    </location>
</feature>
<dbReference type="CDD" id="cd07989">
    <property type="entry name" value="LPLAT_AGPAT-like"/>
    <property type="match status" value="1"/>
</dbReference>
<dbReference type="HOGENOM" id="CLU_027938_0_1_6"/>
<dbReference type="GO" id="GO:0006654">
    <property type="term" value="P:phosphatidic acid biosynthetic process"/>
    <property type="evidence" value="ECO:0007669"/>
    <property type="project" value="TreeGrafter"/>
</dbReference>
<dbReference type="Pfam" id="PF01553">
    <property type="entry name" value="Acyltransferase"/>
    <property type="match status" value="1"/>
</dbReference>
<feature type="region of interest" description="Disordered" evidence="6">
    <location>
        <begin position="243"/>
        <end position="278"/>
    </location>
</feature>
<proteinExistence type="predicted"/>
<gene>
    <name evidence="8" type="ordered locus">Thivi_3776</name>
</gene>
<accession>I3YF52</accession>
<dbReference type="InterPro" id="IPR002123">
    <property type="entry name" value="Plipid/glycerol_acylTrfase"/>
</dbReference>
<keyword evidence="4" id="KW-0443">Lipid metabolism</keyword>
<organism evidence="8 9">
    <name type="scientific">Thiocystis violascens (strain ATCC 17096 / DSM 198 / 6111)</name>
    <name type="common">Chromatium violascens</name>
    <dbReference type="NCBI Taxonomy" id="765911"/>
    <lineage>
        <taxon>Bacteria</taxon>
        <taxon>Pseudomonadati</taxon>
        <taxon>Pseudomonadota</taxon>
        <taxon>Gammaproteobacteria</taxon>
        <taxon>Chromatiales</taxon>
        <taxon>Chromatiaceae</taxon>
        <taxon>Thiocystis</taxon>
    </lineage>
</organism>
<dbReference type="GO" id="GO:0003841">
    <property type="term" value="F:1-acylglycerol-3-phosphate O-acyltransferase activity"/>
    <property type="evidence" value="ECO:0007669"/>
    <property type="project" value="TreeGrafter"/>
</dbReference>
<protein>
    <submittedName>
        <fullName evidence="8">1-acyl-sn-glycerol-3-phosphate acyltransferase</fullName>
    </submittedName>
</protein>
<evidence type="ECO:0000256" key="5">
    <source>
        <dbReference type="ARBA" id="ARBA00023315"/>
    </source>
</evidence>
<keyword evidence="9" id="KW-1185">Reference proteome</keyword>
<keyword evidence="2" id="KW-0444">Lipid biosynthesis</keyword>
<dbReference type="EMBL" id="CP003154">
    <property type="protein sequence ID" value="AFL75620.1"/>
    <property type="molecule type" value="Genomic_DNA"/>
</dbReference>
<evidence type="ECO:0000256" key="1">
    <source>
        <dbReference type="ARBA" id="ARBA00005189"/>
    </source>
</evidence>
<name>I3YF52_THIV6</name>
<sequence>MMAKSLWRSLRVIEHLTTGAIIALYIRLRSSIGRRPVWVPQAVHWWHARLCRALGLRLRIVGRVEPGCLLVGNHISWLDIPIVGAQHEIAFLSKSEVRGWPLIGWMAEIAGTLFIERGAHQADRIAACIVAEVARGHPLMIFPEGTTSEGHCVRRFHPRLFSVAQDSGIRIQPVAIGYRRGEDPTPDPHAPYVDDDTLIANLWQIIRHPDLVAHIQFLPPLRADDDATRRSLAESSRLAIVTALGLDPENDRRRGHDRPETAPASGESTLSSPDPSPA</sequence>
<dbReference type="OrthoDB" id="319710at2"/>
<dbReference type="Proteomes" id="UP000006062">
    <property type="component" value="Chromosome"/>
</dbReference>
<dbReference type="PANTHER" id="PTHR10434">
    <property type="entry name" value="1-ACYL-SN-GLYCEROL-3-PHOSPHATE ACYLTRANSFERASE"/>
    <property type="match status" value="1"/>
</dbReference>
<evidence type="ECO:0000256" key="3">
    <source>
        <dbReference type="ARBA" id="ARBA00022679"/>
    </source>
</evidence>
<dbReference type="PANTHER" id="PTHR10434:SF64">
    <property type="entry name" value="1-ACYL-SN-GLYCEROL-3-PHOSPHATE ACYLTRANSFERASE-RELATED"/>
    <property type="match status" value="1"/>
</dbReference>
<dbReference type="SMART" id="SM00563">
    <property type="entry name" value="PlsC"/>
    <property type="match status" value="1"/>
</dbReference>
<feature type="domain" description="Phospholipid/glycerol acyltransferase" evidence="7">
    <location>
        <begin position="68"/>
        <end position="179"/>
    </location>
</feature>
<keyword evidence="5 8" id="KW-0012">Acyltransferase</keyword>
<dbReference type="SUPFAM" id="SSF69593">
    <property type="entry name" value="Glycerol-3-phosphate (1)-acyltransferase"/>
    <property type="match status" value="1"/>
</dbReference>
<evidence type="ECO:0000313" key="8">
    <source>
        <dbReference type="EMBL" id="AFL75620.1"/>
    </source>
</evidence>
<evidence type="ECO:0000256" key="6">
    <source>
        <dbReference type="SAM" id="MobiDB-lite"/>
    </source>
</evidence>
<feature type="compositionally biased region" description="Basic and acidic residues" evidence="6">
    <location>
        <begin position="249"/>
        <end position="260"/>
    </location>
</feature>
<evidence type="ECO:0000313" key="9">
    <source>
        <dbReference type="Proteomes" id="UP000006062"/>
    </source>
</evidence>
<dbReference type="STRING" id="765911.Thivi_3776"/>
<keyword evidence="3 8" id="KW-0808">Transferase</keyword>
<evidence type="ECO:0000259" key="7">
    <source>
        <dbReference type="SMART" id="SM00563"/>
    </source>
</evidence>